<accession>A0ABQ6QXM7</accession>
<feature type="compositionally biased region" description="Low complexity" evidence="2">
    <location>
        <begin position="263"/>
        <end position="280"/>
    </location>
</feature>
<evidence type="ECO:0000256" key="2">
    <source>
        <dbReference type="SAM" id="MobiDB-lite"/>
    </source>
</evidence>
<name>A0ABQ6QXM7_9BACT</name>
<keyword evidence="3" id="KW-0812">Transmembrane</keyword>
<feature type="domain" description="PEGA" evidence="4">
    <location>
        <begin position="177"/>
        <end position="241"/>
    </location>
</feature>
<dbReference type="Pfam" id="PF08308">
    <property type="entry name" value="PEGA"/>
    <property type="match status" value="1"/>
</dbReference>
<keyword evidence="6" id="KW-1185">Reference proteome</keyword>
<reference evidence="5 6" key="1">
    <citation type="journal article" date="2024" name="Arch. Microbiol.">
        <title>Corallococcus caeni sp. nov., a novel myxobacterium isolated from activated sludge.</title>
        <authorList>
            <person name="Tomita S."/>
            <person name="Nakai R."/>
            <person name="Kuroda K."/>
            <person name="Kurashita H."/>
            <person name="Hatamoto M."/>
            <person name="Yamaguchi T."/>
            <person name="Narihiro T."/>
        </authorList>
    </citation>
    <scope>NUCLEOTIDE SEQUENCE [LARGE SCALE GENOMIC DNA]</scope>
    <source>
        <strain evidence="5 6">NO1</strain>
    </source>
</reference>
<dbReference type="PROSITE" id="PS50005">
    <property type="entry name" value="TPR"/>
    <property type="match status" value="1"/>
</dbReference>
<dbReference type="InterPro" id="IPR013229">
    <property type="entry name" value="PEGA"/>
</dbReference>
<dbReference type="Proteomes" id="UP001342631">
    <property type="component" value="Unassembled WGS sequence"/>
</dbReference>
<dbReference type="InterPro" id="IPR019734">
    <property type="entry name" value="TPR_rpt"/>
</dbReference>
<comment type="caution">
    <text evidence="5">The sequence shown here is derived from an EMBL/GenBank/DDBJ whole genome shotgun (WGS) entry which is preliminary data.</text>
</comment>
<keyword evidence="3" id="KW-0472">Membrane</keyword>
<feature type="region of interest" description="Disordered" evidence="2">
    <location>
        <begin position="121"/>
        <end position="171"/>
    </location>
</feature>
<gene>
    <name evidence="5" type="ORF">ASNO1_47940</name>
</gene>
<dbReference type="EMBL" id="BTTX01000004">
    <property type="protein sequence ID" value="GMU08541.1"/>
    <property type="molecule type" value="Genomic_DNA"/>
</dbReference>
<evidence type="ECO:0000259" key="4">
    <source>
        <dbReference type="Pfam" id="PF08308"/>
    </source>
</evidence>
<keyword evidence="3" id="KW-1133">Transmembrane helix</keyword>
<organism evidence="5 6">
    <name type="scientific">Corallococcus caeni</name>
    <dbReference type="NCBI Taxonomy" id="3082388"/>
    <lineage>
        <taxon>Bacteria</taxon>
        <taxon>Pseudomonadati</taxon>
        <taxon>Myxococcota</taxon>
        <taxon>Myxococcia</taxon>
        <taxon>Myxococcales</taxon>
        <taxon>Cystobacterineae</taxon>
        <taxon>Myxococcaceae</taxon>
        <taxon>Corallococcus</taxon>
    </lineage>
</organism>
<evidence type="ECO:0000313" key="6">
    <source>
        <dbReference type="Proteomes" id="UP001342631"/>
    </source>
</evidence>
<keyword evidence="1" id="KW-0802">TPR repeat</keyword>
<evidence type="ECO:0000256" key="1">
    <source>
        <dbReference type="PROSITE-ProRule" id="PRU00339"/>
    </source>
</evidence>
<feature type="region of interest" description="Disordered" evidence="2">
    <location>
        <begin position="37"/>
        <end position="69"/>
    </location>
</feature>
<feature type="region of interest" description="Disordered" evidence="2">
    <location>
        <begin position="263"/>
        <end position="293"/>
    </location>
</feature>
<sequence length="365" mass="37992">MGSGTTNVKNQKTWIAVILLGTVAVNAGAYLMVRSRKAAQPEPVATRPPVPTPDVAPPPPPVAPPSEDANAGLVRALRASGLAALEDRDYDRAVAQFTEALKLRPNDKDSDLTRLLGIATDLRSRDQGHAAQAPTPREPSPGRATPRTRAAKLAAARAAREQQAAQAGPQEEAKGGLLLVTSTPPGLVVLVDGRAVDLTPARLPVSAGTHRVVLAQGERRLYEETVEVEADAVRSLNRDLTAELTPAAPKPAAVPVAAVVPASPPAASAAPTGGPVAPAHTPEPTPPPEPSVAKAAVAQRGDLEVTSPGLYGEVWINGRPYGFPPISAQALPSGPARVEVRVNGEVKRRMTVEVEPGRSTRVRVK</sequence>
<feature type="compositionally biased region" description="Pro residues" evidence="2">
    <location>
        <begin position="46"/>
        <end position="64"/>
    </location>
</feature>
<feature type="repeat" description="TPR" evidence="1">
    <location>
        <begin position="74"/>
        <end position="107"/>
    </location>
</feature>
<feature type="compositionally biased region" description="Pro residues" evidence="2">
    <location>
        <begin position="281"/>
        <end position="290"/>
    </location>
</feature>
<proteinExistence type="predicted"/>
<protein>
    <recommendedName>
        <fullName evidence="4">PEGA domain-containing protein</fullName>
    </recommendedName>
</protein>
<evidence type="ECO:0000256" key="3">
    <source>
        <dbReference type="SAM" id="Phobius"/>
    </source>
</evidence>
<feature type="transmembrane region" description="Helical" evidence="3">
    <location>
        <begin position="14"/>
        <end position="33"/>
    </location>
</feature>
<feature type="compositionally biased region" description="Low complexity" evidence="2">
    <location>
        <begin position="143"/>
        <end position="170"/>
    </location>
</feature>
<evidence type="ECO:0000313" key="5">
    <source>
        <dbReference type="EMBL" id="GMU08541.1"/>
    </source>
</evidence>